<dbReference type="Pfam" id="PF25484">
    <property type="entry name" value="DUF7907"/>
    <property type="match status" value="1"/>
</dbReference>
<protein>
    <recommendedName>
        <fullName evidence="2">DUF7907 domain-containing protein</fullName>
    </recommendedName>
</protein>
<feature type="signal peptide" evidence="1">
    <location>
        <begin position="1"/>
        <end position="15"/>
    </location>
</feature>
<feature type="chain" id="PRO_5025647977" description="DUF7907 domain-containing protein" evidence="1">
    <location>
        <begin position="16"/>
        <end position="201"/>
    </location>
</feature>
<gene>
    <name evidence="3" type="ORF">CC80DRAFT_591400</name>
</gene>
<feature type="domain" description="DUF7907" evidence="2">
    <location>
        <begin position="24"/>
        <end position="179"/>
    </location>
</feature>
<dbReference type="Proteomes" id="UP000800035">
    <property type="component" value="Unassembled WGS sequence"/>
</dbReference>
<reference evidence="3" key="1">
    <citation type="journal article" date="2020" name="Stud. Mycol.">
        <title>101 Dothideomycetes genomes: a test case for predicting lifestyles and emergence of pathogens.</title>
        <authorList>
            <person name="Haridas S."/>
            <person name="Albert R."/>
            <person name="Binder M."/>
            <person name="Bloem J."/>
            <person name="Labutti K."/>
            <person name="Salamov A."/>
            <person name="Andreopoulos B."/>
            <person name="Baker S."/>
            <person name="Barry K."/>
            <person name="Bills G."/>
            <person name="Bluhm B."/>
            <person name="Cannon C."/>
            <person name="Castanera R."/>
            <person name="Culley D."/>
            <person name="Daum C."/>
            <person name="Ezra D."/>
            <person name="Gonzalez J."/>
            <person name="Henrissat B."/>
            <person name="Kuo A."/>
            <person name="Liang C."/>
            <person name="Lipzen A."/>
            <person name="Lutzoni F."/>
            <person name="Magnuson J."/>
            <person name="Mondo S."/>
            <person name="Nolan M."/>
            <person name="Ohm R."/>
            <person name="Pangilinan J."/>
            <person name="Park H.-J."/>
            <person name="Ramirez L."/>
            <person name="Alfaro M."/>
            <person name="Sun H."/>
            <person name="Tritt A."/>
            <person name="Yoshinaga Y."/>
            <person name="Zwiers L.-H."/>
            <person name="Turgeon B."/>
            <person name="Goodwin S."/>
            <person name="Spatafora J."/>
            <person name="Crous P."/>
            <person name="Grigoriev I."/>
        </authorList>
    </citation>
    <scope>NUCLEOTIDE SEQUENCE</scope>
    <source>
        <strain evidence="3">CBS 675.92</strain>
    </source>
</reference>
<dbReference type="EMBL" id="ML976985">
    <property type="protein sequence ID" value="KAF1959373.1"/>
    <property type="molecule type" value="Genomic_DNA"/>
</dbReference>
<dbReference type="AlphaFoldDB" id="A0A6A5U2L9"/>
<accession>A0A6A5U2L9</accession>
<evidence type="ECO:0000256" key="1">
    <source>
        <dbReference type="SAM" id="SignalP"/>
    </source>
</evidence>
<dbReference type="OrthoDB" id="3518533at2759"/>
<evidence type="ECO:0000313" key="3">
    <source>
        <dbReference type="EMBL" id="KAF1959373.1"/>
    </source>
</evidence>
<evidence type="ECO:0000313" key="4">
    <source>
        <dbReference type="Proteomes" id="UP000800035"/>
    </source>
</evidence>
<organism evidence="3 4">
    <name type="scientific">Byssothecium circinans</name>
    <dbReference type="NCBI Taxonomy" id="147558"/>
    <lineage>
        <taxon>Eukaryota</taxon>
        <taxon>Fungi</taxon>
        <taxon>Dikarya</taxon>
        <taxon>Ascomycota</taxon>
        <taxon>Pezizomycotina</taxon>
        <taxon>Dothideomycetes</taxon>
        <taxon>Pleosporomycetidae</taxon>
        <taxon>Pleosporales</taxon>
        <taxon>Massarineae</taxon>
        <taxon>Massarinaceae</taxon>
        <taxon>Byssothecium</taxon>
    </lineage>
</organism>
<sequence>MHLLHLTSIIALAVAQDLPPISNSPNFRITANFNSESPLSVAAQGWNLTTYHILPGNDYVVLTNNTGRIFYNNGTADDFSSHTSQIWSDGGTPPWPWGVNVAPTSAPDEEGRRNVYVTSGVATPGVEVAEWPGTVYYTTGTFYVCNSTLLYGPAIALYYKDKNQVTPKECANVELQAWCLNEGSGLEHPFARNSTCYETTA</sequence>
<dbReference type="InterPro" id="IPR057229">
    <property type="entry name" value="DUF7907"/>
</dbReference>
<keyword evidence="4" id="KW-1185">Reference proteome</keyword>
<keyword evidence="1" id="KW-0732">Signal</keyword>
<name>A0A6A5U2L9_9PLEO</name>
<proteinExistence type="predicted"/>
<evidence type="ECO:0000259" key="2">
    <source>
        <dbReference type="Pfam" id="PF25484"/>
    </source>
</evidence>